<accession>A0A6N3SPB6</accession>
<reference evidence="1 3" key="1">
    <citation type="submission" date="2012-11" db="EMBL/GenBank/DDBJ databases">
        <title>Whole genome sequence of Acetobacter cibinongensis 4H-1.</title>
        <authorList>
            <person name="Azuma Y."/>
            <person name="Higashiura N."/>
            <person name="Hirakawa H."/>
            <person name="Matsushita K."/>
        </authorList>
    </citation>
    <scope>NUCLEOTIDE SEQUENCE [LARGE SCALE GENOMIC DNA]</scope>
    <source>
        <strain evidence="1 3">4H-1</strain>
    </source>
</reference>
<accession>A0A0D6MZW1</accession>
<evidence type="ECO:0000313" key="2">
    <source>
        <dbReference type="EMBL" id="GEL58884.1"/>
    </source>
</evidence>
<comment type="caution">
    <text evidence="1">The sequence shown here is derived from an EMBL/GenBank/DDBJ whole genome shotgun (WGS) entry which is preliminary data.</text>
</comment>
<protein>
    <submittedName>
        <fullName evidence="1">Uncharacterized protein</fullName>
    </submittedName>
</protein>
<name>A0A0D6MZW1_9PROT</name>
<evidence type="ECO:0000313" key="3">
    <source>
        <dbReference type="Proteomes" id="UP000032671"/>
    </source>
</evidence>
<dbReference type="EMBL" id="BJVU01000005">
    <property type="protein sequence ID" value="GEL58884.1"/>
    <property type="molecule type" value="Genomic_DNA"/>
</dbReference>
<evidence type="ECO:0000313" key="1">
    <source>
        <dbReference type="EMBL" id="GAN59020.1"/>
    </source>
</evidence>
<evidence type="ECO:0000313" key="4">
    <source>
        <dbReference type="Proteomes" id="UP000321891"/>
    </source>
</evidence>
<dbReference type="AlphaFoldDB" id="A0A0D6MZW1"/>
<dbReference type="Proteomes" id="UP000032671">
    <property type="component" value="Unassembled WGS sequence"/>
</dbReference>
<gene>
    <name evidence="1" type="ORF">Abci_001_036</name>
    <name evidence="2" type="ORF">ACI01nite_14860</name>
</gene>
<dbReference type="EMBL" id="BAMV01000001">
    <property type="protein sequence ID" value="GAN59020.1"/>
    <property type="molecule type" value="Genomic_DNA"/>
</dbReference>
<keyword evidence="4" id="KW-1185">Reference proteome</keyword>
<sequence length="50" mass="5867">MPRLNLAKTAKICSAEKMETEFGGEYPTYHDYFIKWEAQELLCAGQLRQR</sequence>
<reference evidence="2 4" key="2">
    <citation type="submission" date="2019-07" db="EMBL/GenBank/DDBJ databases">
        <title>Whole genome shotgun sequence of Acetobacter cibinongensis NBRC 16605.</title>
        <authorList>
            <person name="Hosoyama A."/>
            <person name="Uohara A."/>
            <person name="Ohji S."/>
            <person name="Ichikawa N."/>
        </authorList>
    </citation>
    <scope>NUCLEOTIDE SEQUENCE [LARGE SCALE GENOMIC DNA]</scope>
    <source>
        <strain evidence="2 4">NBRC 16605</strain>
    </source>
</reference>
<dbReference type="Proteomes" id="UP000321891">
    <property type="component" value="Unassembled WGS sequence"/>
</dbReference>
<proteinExistence type="predicted"/>
<organism evidence="1 3">
    <name type="scientific">Acetobacter cibinongensis</name>
    <dbReference type="NCBI Taxonomy" id="146475"/>
    <lineage>
        <taxon>Bacteria</taxon>
        <taxon>Pseudomonadati</taxon>
        <taxon>Pseudomonadota</taxon>
        <taxon>Alphaproteobacteria</taxon>
        <taxon>Acetobacterales</taxon>
        <taxon>Acetobacteraceae</taxon>
        <taxon>Acetobacter</taxon>
    </lineage>
</organism>